<accession>A0A5B0SAC4</accession>
<name>A0A5B0SAC4_PUCGR</name>
<evidence type="ECO:0000313" key="2">
    <source>
        <dbReference type="EMBL" id="KAA1135141.1"/>
    </source>
</evidence>
<proteinExistence type="predicted"/>
<evidence type="ECO:0000256" key="1">
    <source>
        <dbReference type="SAM" id="MobiDB-lite"/>
    </source>
</evidence>
<feature type="region of interest" description="Disordered" evidence="1">
    <location>
        <begin position="1"/>
        <end position="92"/>
    </location>
</feature>
<reference evidence="2 3" key="1">
    <citation type="submission" date="2019-05" db="EMBL/GenBank/DDBJ databases">
        <title>Emergence of the Ug99 lineage of the wheat stem rust pathogen through somatic hybridization.</title>
        <authorList>
            <person name="Li F."/>
            <person name="Upadhyaya N.M."/>
            <person name="Sperschneider J."/>
            <person name="Matny O."/>
            <person name="Nguyen-Phuc H."/>
            <person name="Mago R."/>
            <person name="Raley C."/>
            <person name="Miller M.E."/>
            <person name="Silverstein K.A.T."/>
            <person name="Henningsen E."/>
            <person name="Hirsch C.D."/>
            <person name="Visser B."/>
            <person name="Pretorius Z.A."/>
            <person name="Steffenson B.J."/>
            <person name="Schwessinger B."/>
            <person name="Dodds P.N."/>
            <person name="Figueroa M."/>
        </authorList>
    </citation>
    <scope>NUCLEOTIDE SEQUENCE [LARGE SCALE GENOMIC DNA]</scope>
    <source>
        <strain evidence="2 3">Ug99</strain>
    </source>
</reference>
<dbReference type="EMBL" id="VDEP01000041">
    <property type="protein sequence ID" value="KAA1135141.1"/>
    <property type="molecule type" value="Genomic_DNA"/>
</dbReference>
<organism evidence="2 3">
    <name type="scientific">Puccinia graminis f. sp. tritici</name>
    <dbReference type="NCBI Taxonomy" id="56615"/>
    <lineage>
        <taxon>Eukaryota</taxon>
        <taxon>Fungi</taxon>
        <taxon>Dikarya</taxon>
        <taxon>Basidiomycota</taxon>
        <taxon>Pucciniomycotina</taxon>
        <taxon>Pucciniomycetes</taxon>
        <taxon>Pucciniales</taxon>
        <taxon>Pucciniaceae</taxon>
        <taxon>Puccinia</taxon>
    </lineage>
</organism>
<sequence>MDGVQARETPSQLSSSSWWSKENLPQVVKQPRLSAATVKAKRQCHPSASTSNCMVEDFNDNKEDGEEEEDKDRNQEDTNDNNDDDDEALSSS</sequence>
<feature type="compositionally biased region" description="Acidic residues" evidence="1">
    <location>
        <begin position="77"/>
        <end position="92"/>
    </location>
</feature>
<evidence type="ECO:0000313" key="3">
    <source>
        <dbReference type="Proteomes" id="UP000325313"/>
    </source>
</evidence>
<gene>
    <name evidence="2" type="ORF">PGTUg99_020618</name>
</gene>
<dbReference type="AlphaFoldDB" id="A0A5B0SAC4"/>
<comment type="caution">
    <text evidence="2">The sequence shown here is derived from an EMBL/GenBank/DDBJ whole genome shotgun (WGS) entry which is preliminary data.</text>
</comment>
<protein>
    <submittedName>
        <fullName evidence="2">Uncharacterized protein</fullName>
    </submittedName>
</protein>
<dbReference type="Proteomes" id="UP000325313">
    <property type="component" value="Unassembled WGS sequence"/>
</dbReference>